<reference evidence="1 2" key="1">
    <citation type="submission" date="2017-10" db="EMBL/GenBank/DDBJ databases">
        <authorList>
            <person name="Banno H."/>
            <person name="Chua N.-H."/>
        </authorList>
    </citation>
    <scope>NUCLEOTIDE SEQUENCE [LARGE SCALE GENOMIC DNA]</scope>
    <source>
        <strain evidence="1 2">SCPM-O-B-7607</strain>
    </source>
</reference>
<organism evidence="1 2">
    <name type="scientific">Yersinia bercovieri</name>
    <dbReference type="NCBI Taxonomy" id="634"/>
    <lineage>
        <taxon>Bacteria</taxon>
        <taxon>Pseudomonadati</taxon>
        <taxon>Pseudomonadota</taxon>
        <taxon>Gammaproteobacteria</taxon>
        <taxon>Enterobacterales</taxon>
        <taxon>Yersiniaceae</taxon>
        <taxon>Yersinia</taxon>
    </lineage>
</organism>
<sequence length="170" mass="19004">MKKLNTLIGSGQTQPKIVLSGINVNGLPIEFVSQWTEYWTKQSFAISVPANIRRQYYPDDSAFSVAMRKAGYVPVRTRKLTGKKESFWLYRVTGNDKGGCPADPANSKACSPFVQVSHKPRYGYNEVALDGKLLHVYGDHIRLLTKKRVRVNGKQVQGYTAKGLRVEVVG</sequence>
<dbReference type="EMBL" id="PEHN01000009">
    <property type="protein sequence ID" value="PHZ27465.1"/>
    <property type="molecule type" value="Genomic_DNA"/>
</dbReference>
<dbReference type="Proteomes" id="UP000229378">
    <property type="component" value="Unassembled WGS sequence"/>
</dbReference>
<comment type="caution">
    <text evidence="1">The sequence shown here is derived from an EMBL/GenBank/DDBJ whole genome shotgun (WGS) entry which is preliminary data.</text>
</comment>
<accession>A0A2G4U2B6</accession>
<proteinExistence type="predicted"/>
<dbReference type="AlphaFoldDB" id="A0A2G4U2B6"/>
<name>A0A2G4U2B6_YERBE</name>
<dbReference type="RefSeq" id="WP_099460547.1">
    <property type="nucleotide sequence ID" value="NZ_PEHN01000009.1"/>
</dbReference>
<evidence type="ECO:0000313" key="2">
    <source>
        <dbReference type="Proteomes" id="UP000229378"/>
    </source>
</evidence>
<protein>
    <submittedName>
        <fullName evidence="1">Uncharacterized protein</fullName>
    </submittedName>
</protein>
<evidence type="ECO:0000313" key="1">
    <source>
        <dbReference type="EMBL" id="PHZ27465.1"/>
    </source>
</evidence>
<gene>
    <name evidence="1" type="ORF">CS533_11095</name>
</gene>